<dbReference type="InterPro" id="IPR027039">
    <property type="entry name" value="Crtac1"/>
</dbReference>
<name>A0ABT3PVL5_9BACT</name>
<dbReference type="PANTHER" id="PTHR16026:SF0">
    <property type="entry name" value="CARTILAGE ACIDIC PROTEIN 1"/>
    <property type="match status" value="1"/>
</dbReference>
<feature type="domain" description="ASPIC/UnbV" evidence="2">
    <location>
        <begin position="557"/>
        <end position="624"/>
    </location>
</feature>
<dbReference type="PROSITE" id="PS51257">
    <property type="entry name" value="PROKAR_LIPOPROTEIN"/>
    <property type="match status" value="1"/>
</dbReference>
<dbReference type="Proteomes" id="UP001207337">
    <property type="component" value="Unassembled WGS sequence"/>
</dbReference>
<accession>A0ABT3PVL5</accession>
<feature type="domain" description="ASPIC/UnbV" evidence="2">
    <location>
        <begin position="1150"/>
        <end position="1209"/>
    </location>
</feature>
<proteinExistence type="predicted"/>
<dbReference type="Pfam" id="PF07593">
    <property type="entry name" value="UnbV_ASPIC"/>
    <property type="match status" value="2"/>
</dbReference>
<comment type="caution">
    <text evidence="3">The sequence shown here is derived from an EMBL/GenBank/DDBJ whole genome shotgun (WGS) entry which is preliminary data.</text>
</comment>
<organism evidence="3 4">
    <name type="scientific">Fodinibius salicampi</name>
    <dbReference type="NCBI Taxonomy" id="1920655"/>
    <lineage>
        <taxon>Bacteria</taxon>
        <taxon>Pseudomonadati</taxon>
        <taxon>Balneolota</taxon>
        <taxon>Balneolia</taxon>
        <taxon>Balneolales</taxon>
        <taxon>Balneolaceae</taxon>
        <taxon>Fodinibius</taxon>
    </lineage>
</organism>
<dbReference type="InterPro" id="IPR011519">
    <property type="entry name" value="UnbV_ASPIC"/>
</dbReference>
<evidence type="ECO:0000256" key="1">
    <source>
        <dbReference type="ARBA" id="ARBA00022729"/>
    </source>
</evidence>
<sequence length="1224" mass="136122">MIVNQLKRNFTFVLFTVVLFSACTGTTDIQWNEEEGYQWAEVSPGYFGNTGFTEIEPSQTGIDFTNQASVENIKENRNFLNGSGVALADVDGDGLIDIYFAQLEGSNKLYKNLGGWEFEDITEKANVALEDYHSTGVVFADVNGDTYPDLLTTSLTKRNELFINNGDGTFSKKENSGLSSSQGSNTMALADIDNDGDLDLYISNFKLKSARDIYSAEELSTENTVQKQGDSLVVVPPYDEYYGIIETEGQSYRNEYGTKDDLYINEGDGTFIKADDREYFFTSDGEERGLSRDWGLTAKFHDINNDGYPDLYVANDFWTPDRFWINRGDGTFRMIDRNTIRSMSFASMGVDFSDINRNGHTDFLITEMLSSVHQRRLRQYAEHLDPIDGRPQYNRNSFYFNRGDNTFAEISNYSQLPASEWSWATNFLDIDLDGYEDVIIATGYGYDYQDIDTQIELNKNSMQGRSGGADAVSYPPLPLRNKMYQNNKDLTFDNKSEEWGFKEQDISLGLAIADLDNDGDPDFVTNRFNEQAALYENNTNKDRIAVRLKGSGNNTHAVGAKVKLEGVSDIAQTKEIAAGGSYVSGSDYQVFFAAEEGTNHTLTITWPGNNKISTIDSVKANRIYEIDQSEVPSDNISELERKISEDPLFTDVSDDISHIHHEDPYNDFNVQPLLPFKVSQLGPGVAWVDYDGDTDDDLLIGSGKGDGLALLQNEGNGEFNRVSNNPITETASGDQTSIISWKESDTVHLVVGSSNFEQGDPNVPSTFHYELQDGEVIGESTIPGILSTTGPLAAADYNGDGTIDLFVGGRFNPGRYPEDASSRLFANNNGDFQLDKRNSQKLLVFGLVTGAVFTDYDGDSDPDLLISREWDSLVLFENRDGVFHDVSAEVGLESYKGWWNGVATGDFNNDGRPDFIATNIGQNSAYQLKDSNPLKLFYEDFNNNGKLNIVDAYYEETLGGYVPRRKLYELNSIPSVLQYVNSHEEYAQSSVDQIFGKNFDIVSSKEISTIKHMLFINSENGFEAHPLPVEAQLSAAFHPAIADFDNDGNEDVFLSQNLFTFPGTIPRIDAGRGLLLKGDGTGNLKPVPGQVSGIKAYEDQRGAAVGDFNMDGKIDLVVGQNEDKTKLYQNNQSKSGLRVKLVGPPENTSAVGSKVRVIYSDNTKGPLRELQAGSGYWSQSSYTQVLGYAKDVKELEIQWYDGRSSTVEVNPDKREQTITYSKLF</sequence>
<keyword evidence="1" id="KW-0732">Signal</keyword>
<dbReference type="Gene3D" id="2.130.10.130">
    <property type="entry name" value="Integrin alpha, N-terminal"/>
    <property type="match status" value="4"/>
</dbReference>
<dbReference type="RefSeq" id="WP_265787431.1">
    <property type="nucleotide sequence ID" value="NZ_BAABRS010000001.1"/>
</dbReference>
<evidence type="ECO:0000313" key="4">
    <source>
        <dbReference type="Proteomes" id="UP001207337"/>
    </source>
</evidence>
<protein>
    <submittedName>
        <fullName evidence="3">CRTAC1 family protein</fullName>
    </submittedName>
</protein>
<dbReference type="EMBL" id="JAJNDC010000001">
    <property type="protein sequence ID" value="MCW9711885.1"/>
    <property type="molecule type" value="Genomic_DNA"/>
</dbReference>
<reference evidence="3 4" key="1">
    <citation type="submission" date="2021-11" db="EMBL/GenBank/DDBJ databases">
        <title>Aliifidinibius sp. nov., a new bacterium isolated from saline soil.</title>
        <authorList>
            <person name="Galisteo C."/>
            <person name="De La Haba R."/>
            <person name="Sanchez-Porro C."/>
            <person name="Ventosa A."/>
        </authorList>
    </citation>
    <scope>NUCLEOTIDE SEQUENCE [LARGE SCALE GENOMIC DNA]</scope>
    <source>
        <strain evidence="3 4">KACC 190600</strain>
    </source>
</reference>
<dbReference type="Pfam" id="PF13517">
    <property type="entry name" value="FG-GAP_3"/>
    <property type="match status" value="4"/>
</dbReference>
<keyword evidence="4" id="KW-1185">Reference proteome</keyword>
<dbReference type="SUPFAM" id="SSF69318">
    <property type="entry name" value="Integrin alpha N-terminal domain"/>
    <property type="match status" value="2"/>
</dbReference>
<evidence type="ECO:0000313" key="3">
    <source>
        <dbReference type="EMBL" id="MCW9711885.1"/>
    </source>
</evidence>
<dbReference type="InterPro" id="IPR013517">
    <property type="entry name" value="FG-GAP"/>
</dbReference>
<gene>
    <name evidence="3" type="ORF">LQ318_03115</name>
</gene>
<dbReference type="InterPro" id="IPR028994">
    <property type="entry name" value="Integrin_alpha_N"/>
</dbReference>
<evidence type="ECO:0000259" key="2">
    <source>
        <dbReference type="Pfam" id="PF07593"/>
    </source>
</evidence>
<dbReference type="PANTHER" id="PTHR16026">
    <property type="entry name" value="CARTILAGE ACIDIC PROTEIN 1"/>
    <property type="match status" value="1"/>
</dbReference>